<dbReference type="PANTHER" id="PTHR46236">
    <property type="entry name" value="TRAF-LIKE SUPERFAMILY PROTEIN"/>
    <property type="match status" value="1"/>
</dbReference>
<sequence length="174" mass="19935">MAAHIMLLGKKCSSLTKENQLLSDKLNHVQLQKSTGIFSNINSYPPARKFYRVAIWMRGYKWRINLYPNGRNADAMGFLSLYLKRVEEDSQSLCSNIPNTANNESATPYRLTVISQIPEGHDVYYESKRVFTKNKGGIGGWSKFMKSSDVLSRCYVKDNRLTIKCTTHYPDKPQ</sequence>
<proteinExistence type="predicted"/>
<dbReference type="Gene3D" id="2.60.210.10">
    <property type="entry name" value="Apoptosis, Tumor Necrosis Factor Receptor Associated Protein 2, Chain A"/>
    <property type="match status" value="1"/>
</dbReference>
<dbReference type="Pfam" id="PF22486">
    <property type="entry name" value="MATH_2"/>
    <property type="match status" value="1"/>
</dbReference>
<dbReference type="CDD" id="cd00121">
    <property type="entry name" value="MATH"/>
    <property type="match status" value="1"/>
</dbReference>
<gene>
    <name evidence="4" type="primary">LOC116307192</name>
</gene>
<dbReference type="PANTHER" id="PTHR46236:SF35">
    <property type="entry name" value="MATH DOMAIN-CONTAINING PROTEIN"/>
    <property type="match status" value="1"/>
</dbReference>
<organism evidence="3 4">
    <name type="scientific">Actinia tenebrosa</name>
    <name type="common">Australian red waratah sea anemone</name>
    <dbReference type="NCBI Taxonomy" id="6105"/>
    <lineage>
        <taxon>Eukaryota</taxon>
        <taxon>Metazoa</taxon>
        <taxon>Cnidaria</taxon>
        <taxon>Anthozoa</taxon>
        <taxon>Hexacorallia</taxon>
        <taxon>Actiniaria</taxon>
        <taxon>Actiniidae</taxon>
        <taxon>Actinia</taxon>
    </lineage>
</organism>
<name>A0A6P8J106_ACTTE</name>
<reference evidence="4" key="1">
    <citation type="submission" date="2025-08" db="UniProtKB">
        <authorList>
            <consortium name="RefSeq"/>
        </authorList>
    </citation>
    <scope>IDENTIFICATION</scope>
    <source>
        <tissue evidence="4">Tentacle</tissue>
    </source>
</reference>
<dbReference type="InterPro" id="IPR002083">
    <property type="entry name" value="MATH/TRAF_dom"/>
</dbReference>
<dbReference type="Proteomes" id="UP000515163">
    <property type="component" value="Unplaced"/>
</dbReference>
<dbReference type="SUPFAM" id="SSF49599">
    <property type="entry name" value="TRAF domain-like"/>
    <property type="match status" value="1"/>
</dbReference>
<dbReference type="KEGG" id="aten:116307192"/>
<dbReference type="InterPro" id="IPR050804">
    <property type="entry name" value="MCC"/>
</dbReference>
<dbReference type="InterPro" id="IPR008974">
    <property type="entry name" value="TRAF-like"/>
</dbReference>
<feature type="domain" description="MATH" evidence="2">
    <location>
        <begin position="28"/>
        <end position="167"/>
    </location>
</feature>
<dbReference type="RefSeq" id="XP_031573202.1">
    <property type="nucleotide sequence ID" value="XM_031717342.1"/>
</dbReference>
<protein>
    <submittedName>
        <fullName evidence="4">Uncharacterized protein LOC116307192</fullName>
    </submittedName>
</protein>
<dbReference type="InParanoid" id="A0A6P8J106"/>
<dbReference type="PROSITE" id="PS50144">
    <property type="entry name" value="MATH"/>
    <property type="match status" value="1"/>
</dbReference>
<dbReference type="OrthoDB" id="646702at2759"/>
<dbReference type="GeneID" id="116307192"/>
<evidence type="ECO:0000313" key="3">
    <source>
        <dbReference type="Proteomes" id="UP000515163"/>
    </source>
</evidence>
<keyword evidence="1" id="KW-0175">Coiled coil</keyword>
<evidence type="ECO:0000313" key="4">
    <source>
        <dbReference type="RefSeq" id="XP_031573202.1"/>
    </source>
</evidence>
<dbReference type="AlphaFoldDB" id="A0A6P8J106"/>
<accession>A0A6P8J106</accession>
<evidence type="ECO:0000259" key="2">
    <source>
        <dbReference type="PROSITE" id="PS50144"/>
    </source>
</evidence>
<evidence type="ECO:0000256" key="1">
    <source>
        <dbReference type="ARBA" id="ARBA00023054"/>
    </source>
</evidence>
<keyword evidence="3" id="KW-1185">Reference proteome</keyword>